<evidence type="ECO:0000313" key="1">
    <source>
        <dbReference type="EMBL" id="PWY88107.1"/>
    </source>
</evidence>
<dbReference type="Proteomes" id="UP000246702">
    <property type="component" value="Unassembled WGS sequence"/>
</dbReference>
<comment type="caution">
    <text evidence="1">The sequence shown here is derived from an EMBL/GenBank/DDBJ whole genome shotgun (WGS) entry which is preliminary data.</text>
</comment>
<dbReference type="RefSeq" id="XP_025467890.1">
    <property type="nucleotide sequence ID" value="XM_025611703.1"/>
</dbReference>
<dbReference type="EMBL" id="MSFK01000013">
    <property type="protein sequence ID" value="PWY88107.1"/>
    <property type="molecule type" value="Genomic_DNA"/>
</dbReference>
<name>A0A317WSI1_9EURO</name>
<gene>
    <name evidence="1" type="ORF">BO94DRAFT_535110</name>
</gene>
<protein>
    <submittedName>
        <fullName evidence="1">Uncharacterized protein</fullName>
    </submittedName>
</protein>
<dbReference type="GeneID" id="37113846"/>
<sequence length="62" mass="6743">MANSLATRSTVDEAKGHLAVKSVGIQRDGQQTRDGIVLIPQPSQDPDDPLVSWDPCILNCFH</sequence>
<organism evidence="1 2">
    <name type="scientific">Aspergillus sclerotioniger CBS 115572</name>
    <dbReference type="NCBI Taxonomy" id="1450535"/>
    <lineage>
        <taxon>Eukaryota</taxon>
        <taxon>Fungi</taxon>
        <taxon>Dikarya</taxon>
        <taxon>Ascomycota</taxon>
        <taxon>Pezizomycotina</taxon>
        <taxon>Eurotiomycetes</taxon>
        <taxon>Eurotiomycetidae</taxon>
        <taxon>Eurotiales</taxon>
        <taxon>Aspergillaceae</taxon>
        <taxon>Aspergillus</taxon>
        <taxon>Aspergillus subgen. Circumdati</taxon>
    </lineage>
</organism>
<dbReference type="AlphaFoldDB" id="A0A317WSI1"/>
<evidence type="ECO:0000313" key="2">
    <source>
        <dbReference type="Proteomes" id="UP000246702"/>
    </source>
</evidence>
<keyword evidence="2" id="KW-1185">Reference proteome</keyword>
<proteinExistence type="predicted"/>
<accession>A0A317WSI1</accession>
<reference evidence="1 2" key="1">
    <citation type="submission" date="2016-12" db="EMBL/GenBank/DDBJ databases">
        <title>The genomes of Aspergillus section Nigri reveals drivers in fungal speciation.</title>
        <authorList>
            <consortium name="DOE Joint Genome Institute"/>
            <person name="Vesth T.C."/>
            <person name="Nybo J."/>
            <person name="Theobald S."/>
            <person name="Brandl J."/>
            <person name="Frisvad J.C."/>
            <person name="Nielsen K.F."/>
            <person name="Lyhne E.K."/>
            <person name="Kogle M.E."/>
            <person name="Kuo A."/>
            <person name="Riley R."/>
            <person name="Clum A."/>
            <person name="Nolan M."/>
            <person name="Lipzen A."/>
            <person name="Salamov A."/>
            <person name="Henrissat B."/>
            <person name="Wiebenga A."/>
            <person name="De Vries R.P."/>
            <person name="Grigoriev I.V."/>
            <person name="Mortensen U.H."/>
            <person name="Andersen M.R."/>
            <person name="Baker S.E."/>
        </authorList>
    </citation>
    <scope>NUCLEOTIDE SEQUENCE [LARGE SCALE GENOMIC DNA]</scope>
    <source>
        <strain evidence="1 2">CBS 115572</strain>
    </source>
</reference>